<evidence type="ECO:0000256" key="5">
    <source>
        <dbReference type="ARBA" id="ARBA00023128"/>
    </source>
</evidence>
<evidence type="ECO:0000256" key="2">
    <source>
        <dbReference type="ARBA" id="ARBA00004240"/>
    </source>
</evidence>
<keyword evidence="5" id="KW-0496">Mitochondrion</keyword>
<dbReference type="GO" id="GO:0005739">
    <property type="term" value="C:mitochondrion"/>
    <property type="evidence" value="ECO:0007669"/>
    <property type="project" value="UniProtKB-SubCell"/>
</dbReference>
<dbReference type="Proteomes" id="UP000800200">
    <property type="component" value="Unassembled WGS sequence"/>
</dbReference>
<gene>
    <name evidence="7" type="ORF">K469DRAFT_521751</name>
</gene>
<dbReference type="AlphaFoldDB" id="A0A6A6EUR2"/>
<accession>A0A6A6EUR2</accession>
<evidence type="ECO:0000256" key="6">
    <source>
        <dbReference type="ARBA" id="ARBA00023136"/>
    </source>
</evidence>
<dbReference type="InterPro" id="IPR052374">
    <property type="entry name" value="SERAC1"/>
</dbReference>
<evidence type="ECO:0000313" key="7">
    <source>
        <dbReference type="EMBL" id="KAF2194935.1"/>
    </source>
</evidence>
<sequence>KTWTNGGSFWLQDFLPSAVPNARIFTYGYNSAIAFSGSAARLDDYAKCILERLIAKRRTFSAEEKRPIIFICHSLGGTVFK</sequence>
<dbReference type="OrthoDB" id="5086500at2759"/>
<name>A0A6A6EUR2_9PEZI</name>
<dbReference type="PANTHER" id="PTHR48182:SF2">
    <property type="entry name" value="PROTEIN SERAC1"/>
    <property type="match status" value="1"/>
</dbReference>
<dbReference type="GO" id="GO:0005783">
    <property type="term" value="C:endoplasmic reticulum"/>
    <property type="evidence" value="ECO:0007669"/>
    <property type="project" value="UniProtKB-SubCell"/>
</dbReference>
<keyword evidence="6" id="KW-0472">Membrane</keyword>
<evidence type="ECO:0000256" key="3">
    <source>
        <dbReference type="ARBA" id="ARBA00004370"/>
    </source>
</evidence>
<reference evidence="7" key="1">
    <citation type="journal article" date="2020" name="Stud. Mycol.">
        <title>101 Dothideomycetes genomes: a test case for predicting lifestyles and emergence of pathogens.</title>
        <authorList>
            <person name="Haridas S."/>
            <person name="Albert R."/>
            <person name="Binder M."/>
            <person name="Bloem J."/>
            <person name="Labutti K."/>
            <person name="Salamov A."/>
            <person name="Andreopoulos B."/>
            <person name="Baker S."/>
            <person name="Barry K."/>
            <person name="Bills G."/>
            <person name="Bluhm B."/>
            <person name="Cannon C."/>
            <person name="Castanera R."/>
            <person name="Culley D."/>
            <person name="Daum C."/>
            <person name="Ezra D."/>
            <person name="Gonzalez J."/>
            <person name="Henrissat B."/>
            <person name="Kuo A."/>
            <person name="Liang C."/>
            <person name="Lipzen A."/>
            <person name="Lutzoni F."/>
            <person name="Magnuson J."/>
            <person name="Mondo S."/>
            <person name="Nolan M."/>
            <person name="Ohm R."/>
            <person name="Pangilinan J."/>
            <person name="Park H.-J."/>
            <person name="Ramirez L."/>
            <person name="Alfaro M."/>
            <person name="Sun H."/>
            <person name="Tritt A."/>
            <person name="Yoshinaga Y."/>
            <person name="Zwiers L.-H."/>
            <person name="Turgeon B."/>
            <person name="Goodwin S."/>
            <person name="Spatafora J."/>
            <person name="Crous P."/>
            <person name="Grigoriev I."/>
        </authorList>
    </citation>
    <scope>NUCLEOTIDE SEQUENCE</scope>
    <source>
        <strain evidence="7">CBS 207.26</strain>
    </source>
</reference>
<evidence type="ECO:0008006" key="9">
    <source>
        <dbReference type="Google" id="ProtNLM"/>
    </source>
</evidence>
<keyword evidence="4" id="KW-0256">Endoplasmic reticulum</keyword>
<keyword evidence="8" id="KW-1185">Reference proteome</keyword>
<evidence type="ECO:0000256" key="4">
    <source>
        <dbReference type="ARBA" id="ARBA00022824"/>
    </source>
</evidence>
<evidence type="ECO:0000256" key="1">
    <source>
        <dbReference type="ARBA" id="ARBA00004173"/>
    </source>
</evidence>
<dbReference type="EMBL" id="ML994610">
    <property type="protein sequence ID" value="KAF2194935.1"/>
    <property type="molecule type" value="Genomic_DNA"/>
</dbReference>
<proteinExistence type="predicted"/>
<protein>
    <recommendedName>
        <fullName evidence="9">DUF676 domain-containing protein</fullName>
    </recommendedName>
</protein>
<feature type="non-terminal residue" evidence="7">
    <location>
        <position position="81"/>
    </location>
</feature>
<organism evidence="7 8">
    <name type="scientific">Zopfia rhizophila CBS 207.26</name>
    <dbReference type="NCBI Taxonomy" id="1314779"/>
    <lineage>
        <taxon>Eukaryota</taxon>
        <taxon>Fungi</taxon>
        <taxon>Dikarya</taxon>
        <taxon>Ascomycota</taxon>
        <taxon>Pezizomycotina</taxon>
        <taxon>Dothideomycetes</taxon>
        <taxon>Dothideomycetes incertae sedis</taxon>
        <taxon>Zopfiaceae</taxon>
        <taxon>Zopfia</taxon>
    </lineage>
</organism>
<dbReference type="PANTHER" id="PTHR48182">
    <property type="entry name" value="PROTEIN SERAC1"/>
    <property type="match status" value="1"/>
</dbReference>
<dbReference type="GO" id="GO:0016020">
    <property type="term" value="C:membrane"/>
    <property type="evidence" value="ECO:0007669"/>
    <property type="project" value="UniProtKB-SubCell"/>
</dbReference>
<evidence type="ECO:0000313" key="8">
    <source>
        <dbReference type="Proteomes" id="UP000800200"/>
    </source>
</evidence>
<feature type="non-terminal residue" evidence="7">
    <location>
        <position position="1"/>
    </location>
</feature>
<dbReference type="InterPro" id="IPR029058">
    <property type="entry name" value="AB_hydrolase_fold"/>
</dbReference>
<comment type="subcellular location">
    <subcellularLocation>
        <location evidence="2">Endoplasmic reticulum</location>
    </subcellularLocation>
    <subcellularLocation>
        <location evidence="3">Membrane</location>
    </subcellularLocation>
    <subcellularLocation>
        <location evidence="1">Mitochondrion</location>
    </subcellularLocation>
</comment>
<dbReference type="SUPFAM" id="SSF53474">
    <property type="entry name" value="alpha/beta-Hydrolases"/>
    <property type="match status" value="1"/>
</dbReference>